<evidence type="ECO:0000313" key="10">
    <source>
        <dbReference type="RefSeq" id="XP_035824603.1"/>
    </source>
</evidence>
<keyword evidence="9" id="KW-1185">Reference proteome</keyword>
<evidence type="ECO:0000256" key="1">
    <source>
        <dbReference type="ARBA" id="ARBA00004651"/>
    </source>
</evidence>
<proteinExistence type="inferred from homology"/>
<keyword evidence="5 7" id="KW-0472">Membrane</keyword>
<dbReference type="RefSeq" id="XP_035824603.1">
    <property type="nucleotide sequence ID" value="XM_035968710.1"/>
</dbReference>
<reference evidence="10" key="1">
    <citation type="submission" date="2025-08" db="UniProtKB">
        <authorList>
            <consortium name="RefSeq"/>
        </authorList>
    </citation>
    <scope>IDENTIFICATION</scope>
</reference>
<keyword evidence="6" id="KW-0297">G-protein coupled receptor</keyword>
<protein>
    <submittedName>
        <fullName evidence="10">5-hydroxytryptamine receptor 4-like</fullName>
    </submittedName>
</protein>
<comment type="similarity">
    <text evidence="6">Belongs to the G-protein coupled receptor 1 family.</text>
</comment>
<feature type="transmembrane region" description="Helical" evidence="7">
    <location>
        <begin position="24"/>
        <end position="46"/>
    </location>
</feature>
<sequence>MTGIFLFYNTTYNMSNFQIYKECLARYGLLVFLIVSSVLHLVFLSLDRYFKIVLPYRYGEWFTVKSMALVSAFIWFLSLVFAILPLTGWNTTPWEVPPDLSKPDEEDDVLLCSFFGVLHQDYLKFLVIIFWIPFFFMGIFYAHIFKIAHRHARLIAAQEGGGPGASSKDRHSWKYTKTVVIIMGVYFLCWVPCGIVIIMFLRGHLNEWTLIEQGTLLLYTSSTAYVNSLVNPIIYAFKISSVRRRFLQVFCCKSGSSAGLEPSFYTASQKRKPSGHAAHVRHVPNKSTNVLPEISSA</sequence>
<dbReference type="PROSITE" id="PS00237">
    <property type="entry name" value="G_PROTEIN_RECEP_F1_1"/>
    <property type="match status" value="1"/>
</dbReference>
<keyword evidence="4 7" id="KW-1133">Transmembrane helix</keyword>
<feature type="domain" description="G-protein coupled receptors family 1 profile" evidence="8">
    <location>
        <begin position="1"/>
        <end position="235"/>
    </location>
</feature>
<evidence type="ECO:0000256" key="3">
    <source>
        <dbReference type="ARBA" id="ARBA00022692"/>
    </source>
</evidence>
<dbReference type="Gene3D" id="1.20.1070.10">
    <property type="entry name" value="Rhodopsin 7-helix transmembrane proteins"/>
    <property type="match status" value="1"/>
</dbReference>
<evidence type="ECO:0000259" key="8">
    <source>
        <dbReference type="PROSITE" id="PS50262"/>
    </source>
</evidence>
<keyword evidence="3 6" id="KW-0812">Transmembrane</keyword>
<organism evidence="9 10">
    <name type="scientific">Aplysia californica</name>
    <name type="common">California sea hare</name>
    <dbReference type="NCBI Taxonomy" id="6500"/>
    <lineage>
        <taxon>Eukaryota</taxon>
        <taxon>Metazoa</taxon>
        <taxon>Spiralia</taxon>
        <taxon>Lophotrochozoa</taxon>
        <taxon>Mollusca</taxon>
        <taxon>Gastropoda</taxon>
        <taxon>Heterobranchia</taxon>
        <taxon>Euthyneura</taxon>
        <taxon>Tectipleura</taxon>
        <taxon>Aplysiida</taxon>
        <taxon>Aplysioidea</taxon>
        <taxon>Aplysiidae</taxon>
        <taxon>Aplysia</taxon>
    </lineage>
</organism>
<dbReference type="Proteomes" id="UP000694888">
    <property type="component" value="Unplaced"/>
</dbReference>
<evidence type="ECO:0000256" key="5">
    <source>
        <dbReference type="ARBA" id="ARBA00023136"/>
    </source>
</evidence>
<dbReference type="PANTHER" id="PTHR22750">
    <property type="entry name" value="G-PROTEIN COUPLED RECEPTOR"/>
    <property type="match status" value="1"/>
</dbReference>
<accession>A0ABM1VQB1</accession>
<dbReference type="InterPro" id="IPR017452">
    <property type="entry name" value="GPCR_Rhodpsn_7TM"/>
</dbReference>
<evidence type="ECO:0000256" key="6">
    <source>
        <dbReference type="RuleBase" id="RU000688"/>
    </source>
</evidence>
<evidence type="ECO:0000256" key="4">
    <source>
        <dbReference type="ARBA" id="ARBA00022989"/>
    </source>
</evidence>
<feature type="transmembrane region" description="Helical" evidence="7">
    <location>
        <begin position="67"/>
        <end position="89"/>
    </location>
</feature>
<keyword evidence="6" id="KW-0675">Receptor</keyword>
<dbReference type="PRINTS" id="PR00237">
    <property type="entry name" value="GPCRRHODOPSN"/>
</dbReference>
<dbReference type="PROSITE" id="PS50262">
    <property type="entry name" value="G_PROTEIN_RECEP_F1_2"/>
    <property type="match status" value="1"/>
</dbReference>
<evidence type="ECO:0000256" key="7">
    <source>
        <dbReference type="SAM" id="Phobius"/>
    </source>
</evidence>
<keyword evidence="2" id="KW-1003">Cell membrane</keyword>
<feature type="transmembrane region" description="Helical" evidence="7">
    <location>
        <begin position="178"/>
        <end position="201"/>
    </location>
</feature>
<dbReference type="InterPro" id="IPR000276">
    <property type="entry name" value="GPCR_Rhodpsn"/>
</dbReference>
<evidence type="ECO:0000313" key="9">
    <source>
        <dbReference type="Proteomes" id="UP000694888"/>
    </source>
</evidence>
<evidence type="ECO:0000256" key="2">
    <source>
        <dbReference type="ARBA" id="ARBA00022475"/>
    </source>
</evidence>
<feature type="transmembrane region" description="Helical" evidence="7">
    <location>
        <begin position="125"/>
        <end position="145"/>
    </location>
</feature>
<comment type="subcellular location">
    <subcellularLocation>
        <location evidence="1">Cell membrane</location>
        <topology evidence="1">Multi-pass membrane protein</topology>
    </subcellularLocation>
</comment>
<feature type="transmembrane region" description="Helical" evidence="7">
    <location>
        <begin position="216"/>
        <end position="237"/>
    </location>
</feature>
<keyword evidence="6" id="KW-0807">Transducer</keyword>
<gene>
    <name evidence="10" type="primary">LOC118477384</name>
</gene>
<dbReference type="GeneID" id="118477384"/>
<dbReference type="SUPFAM" id="SSF81321">
    <property type="entry name" value="Family A G protein-coupled receptor-like"/>
    <property type="match status" value="1"/>
</dbReference>
<name>A0ABM1VQB1_APLCA</name>
<dbReference type="CDD" id="cd00637">
    <property type="entry name" value="7tm_classA_rhodopsin-like"/>
    <property type="match status" value="1"/>
</dbReference>
<dbReference type="Pfam" id="PF00001">
    <property type="entry name" value="7tm_1"/>
    <property type="match status" value="1"/>
</dbReference>